<dbReference type="Pfam" id="PF03592">
    <property type="entry name" value="Terminase_2"/>
    <property type="match status" value="1"/>
</dbReference>
<sequence>MGETRARRRETERQAAFVRYLLADPSMNATEAAIQAGYGGPKKSRTAAGRIAHDLLRRPDIAAQIDAAKAERSERTKIDADWLLRRLAEDVDADIADLYDDAGNIKKPKDWPDAWRKGLIAGIETLGTADGAIVTKIKLADRTRIKELIGKHTDVGAFVEKHEHSGPGGKPIEHKFQTVEQFEAAARKIASEI</sequence>
<dbReference type="Proteomes" id="UP001184150">
    <property type="component" value="Unassembled WGS sequence"/>
</dbReference>
<protein>
    <submittedName>
        <fullName evidence="3">Phage terminase small subunit</fullName>
    </submittedName>
</protein>
<evidence type="ECO:0000256" key="1">
    <source>
        <dbReference type="ARBA" id="ARBA00022612"/>
    </source>
</evidence>
<comment type="caution">
    <text evidence="3">The sequence shown here is derived from an EMBL/GenBank/DDBJ whole genome shotgun (WGS) entry which is preliminary data.</text>
</comment>
<keyword evidence="4" id="KW-1185">Reference proteome</keyword>
<accession>A0ABU1MNH6</accession>
<organism evidence="3 4">
    <name type="scientific">Novosphingobium capsulatum</name>
    <dbReference type="NCBI Taxonomy" id="13688"/>
    <lineage>
        <taxon>Bacteria</taxon>
        <taxon>Pseudomonadati</taxon>
        <taxon>Pseudomonadota</taxon>
        <taxon>Alphaproteobacteria</taxon>
        <taxon>Sphingomonadales</taxon>
        <taxon>Sphingomonadaceae</taxon>
        <taxon>Novosphingobium</taxon>
    </lineage>
</organism>
<evidence type="ECO:0000256" key="2">
    <source>
        <dbReference type="ARBA" id="ARBA00023219"/>
    </source>
</evidence>
<evidence type="ECO:0000313" key="3">
    <source>
        <dbReference type="EMBL" id="MDR6511477.1"/>
    </source>
</evidence>
<keyword evidence="1" id="KW-1188">Viral release from host cell</keyword>
<name>A0ABU1MNH6_9SPHN</name>
<dbReference type="Gene3D" id="1.10.10.1400">
    <property type="entry name" value="Terminase, small subunit, N-terminal DNA-binding domain, HTH motif"/>
    <property type="match status" value="1"/>
</dbReference>
<reference evidence="3 4" key="1">
    <citation type="submission" date="2023-07" db="EMBL/GenBank/DDBJ databases">
        <title>Sorghum-associated microbial communities from plants grown in Nebraska, USA.</title>
        <authorList>
            <person name="Schachtman D."/>
        </authorList>
    </citation>
    <scope>NUCLEOTIDE SEQUENCE [LARGE SCALE GENOMIC DNA]</scope>
    <source>
        <strain evidence="3 4">DS1027</strain>
    </source>
</reference>
<dbReference type="PANTHER" id="PTHR41328">
    <property type="entry name" value="TERMINASE SMALL SUBUNIT-RELATED"/>
    <property type="match status" value="1"/>
</dbReference>
<dbReference type="PANTHER" id="PTHR41328:SF2">
    <property type="entry name" value="TERMINASE SMALL SUBUNIT"/>
    <property type="match status" value="1"/>
</dbReference>
<proteinExistence type="predicted"/>
<evidence type="ECO:0000313" key="4">
    <source>
        <dbReference type="Proteomes" id="UP001184150"/>
    </source>
</evidence>
<dbReference type="InterPro" id="IPR005335">
    <property type="entry name" value="Terminase_ssu"/>
</dbReference>
<gene>
    <name evidence="3" type="ORF">J2792_002349</name>
</gene>
<dbReference type="RefSeq" id="WP_309805344.1">
    <property type="nucleotide sequence ID" value="NZ_JAVDRD010000005.1"/>
</dbReference>
<keyword evidence="2" id="KW-0231">Viral genome packaging</keyword>
<dbReference type="InterPro" id="IPR052404">
    <property type="entry name" value="SPP1-like_terminase"/>
</dbReference>
<dbReference type="EMBL" id="JAVDRD010000005">
    <property type="protein sequence ID" value="MDR6511477.1"/>
    <property type="molecule type" value="Genomic_DNA"/>
</dbReference>
<dbReference type="InterPro" id="IPR038713">
    <property type="entry name" value="Terminase_Gp1_N_sf"/>
</dbReference>